<protein>
    <submittedName>
        <fullName evidence="9">Glutamyl-Q tRNA(Asp) synthetase</fullName>
    </submittedName>
</protein>
<sequence>MHLGNARTALLAWLSARATGGALAMRVEDLDGPRVRPGLERRILEELAWLGLDWDEGPDVGGPFGPYRQSERAGRYAAALDALRARDLVYPCFCSRKEIAAASQAPHGPGDEVRYPGTCRHLSEAERRRREASRLPAWRFRVPEGPGAVVEVEDALHGRVRFDVAREVGDFVVMRADAVAAYQLAVVVDDAAMRITEVVRGDDLLPSAARQLLLYRALGLEPPRFAHVPLVVGEDGERLAKRHGALSVGELRERGAAPEAVAGLLASLCGLAPAGARLRPRELLDGFSLARVPRQAAVLAGERLARLAP</sequence>
<dbReference type="Gene3D" id="3.40.50.620">
    <property type="entry name" value="HUPs"/>
    <property type="match status" value="1"/>
</dbReference>
<evidence type="ECO:0000256" key="4">
    <source>
        <dbReference type="ARBA" id="ARBA00022833"/>
    </source>
</evidence>
<dbReference type="InterPro" id="IPR020058">
    <property type="entry name" value="Glu/Gln-tRNA-synth_Ib_cat-dom"/>
</dbReference>
<keyword evidence="3 7" id="KW-0547">Nucleotide-binding</keyword>
<evidence type="ECO:0000256" key="2">
    <source>
        <dbReference type="ARBA" id="ARBA00022723"/>
    </source>
</evidence>
<keyword evidence="10" id="KW-1185">Reference proteome</keyword>
<feature type="domain" description="Glutamyl/glutaminyl-tRNA synthetase class Ib catalytic" evidence="8">
    <location>
        <begin position="1"/>
        <end position="273"/>
    </location>
</feature>
<dbReference type="InterPro" id="IPR049940">
    <property type="entry name" value="GluQ/Sye"/>
</dbReference>
<dbReference type="PANTHER" id="PTHR43311">
    <property type="entry name" value="GLUTAMATE--TRNA LIGASE"/>
    <property type="match status" value="1"/>
</dbReference>
<evidence type="ECO:0000313" key="9">
    <source>
        <dbReference type="EMBL" id="BDG09436.1"/>
    </source>
</evidence>
<evidence type="ECO:0000256" key="5">
    <source>
        <dbReference type="ARBA" id="ARBA00022840"/>
    </source>
</evidence>
<dbReference type="PRINTS" id="PR00987">
    <property type="entry name" value="TRNASYNTHGLU"/>
</dbReference>
<reference evidence="10" key="1">
    <citation type="journal article" date="2022" name="Int. J. Syst. Evol. Microbiol.">
        <title>Anaeromyxobacter oryzae sp. nov., Anaeromyxobacter diazotrophicus sp. nov. and Anaeromyxobacter paludicola sp. nov., isolated from paddy soils.</title>
        <authorList>
            <person name="Itoh H."/>
            <person name="Xu Z."/>
            <person name="Mise K."/>
            <person name="Masuda Y."/>
            <person name="Ushijima N."/>
            <person name="Hayakawa C."/>
            <person name="Shiratori Y."/>
            <person name="Senoo K."/>
        </authorList>
    </citation>
    <scope>NUCLEOTIDE SEQUENCE [LARGE SCALE GENOMIC DNA]</scope>
    <source>
        <strain evidence="10">Red630</strain>
    </source>
</reference>
<evidence type="ECO:0000313" key="10">
    <source>
        <dbReference type="Proteomes" id="UP001162734"/>
    </source>
</evidence>
<dbReference type="InterPro" id="IPR000924">
    <property type="entry name" value="Glu/Gln-tRNA-synth"/>
</dbReference>
<keyword evidence="6 7" id="KW-0030">Aminoacyl-tRNA synthetase</keyword>
<organism evidence="9 10">
    <name type="scientific">Anaeromyxobacter paludicola</name>
    <dbReference type="NCBI Taxonomy" id="2918171"/>
    <lineage>
        <taxon>Bacteria</taxon>
        <taxon>Pseudomonadati</taxon>
        <taxon>Myxococcota</taxon>
        <taxon>Myxococcia</taxon>
        <taxon>Myxococcales</taxon>
        <taxon>Cystobacterineae</taxon>
        <taxon>Anaeromyxobacteraceae</taxon>
        <taxon>Anaeromyxobacter</taxon>
    </lineage>
</organism>
<dbReference type="RefSeq" id="WP_248346318.1">
    <property type="nucleotide sequence ID" value="NZ_AP025592.1"/>
</dbReference>
<dbReference type="NCBIfam" id="TIGR03838">
    <property type="entry name" value="queuosine_YadB"/>
    <property type="match status" value="1"/>
</dbReference>
<keyword evidence="4" id="KW-0862">Zinc</keyword>
<evidence type="ECO:0000256" key="1">
    <source>
        <dbReference type="ARBA" id="ARBA00022598"/>
    </source>
</evidence>
<accession>A0ABM7XC76</accession>
<dbReference type="Pfam" id="PF00749">
    <property type="entry name" value="tRNA-synt_1c"/>
    <property type="match status" value="1"/>
</dbReference>
<evidence type="ECO:0000259" key="8">
    <source>
        <dbReference type="Pfam" id="PF00749"/>
    </source>
</evidence>
<keyword evidence="2" id="KW-0479">Metal-binding</keyword>
<keyword evidence="5 7" id="KW-0067">ATP-binding</keyword>
<gene>
    <name evidence="9" type="primary">gluQ</name>
    <name evidence="9" type="ORF">AMPC_25490</name>
</gene>
<evidence type="ECO:0000256" key="7">
    <source>
        <dbReference type="RuleBase" id="RU363037"/>
    </source>
</evidence>
<comment type="similarity">
    <text evidence="7">Belongs to the class-I aminoacyl-tRNA synthetase family.</text>
</comment>
<dbReference type="InterPro" id="IPR022380">
    <property type="entry name" value="Glu-Q_tRNA(Asp)_Synthase"/>
</dbReference>
<evidence type="ECO:0000256" key="6">
    <source>
        <dbReference type="ARBA" id="ARBA00023146"/>
    </source>
</evidence>
<dbReference type="EMBL" id="AP025592">
    <property type="protein sequence ID" value="BDG09436.1"/>
    <property type="molecule type" value="Genomic_DNA"/>
</dbReference>
<dbReference type="NCBIfam" id="NF004315">
    <property type="entry name" value="PRK05710.1-4"/>
    <property type="match status" value="1"/>
</dbReference>
<name>A0ABM7XC76_9BACT</name>
<dbReference type="SUPFAM" id="SSF52374">
    <property type="entry name" value="Nucleotidylyl transferase"/>
    <property type="match status" value="1"/>
</dbReference>
<proteinExistence type="inferred from homology"/>
<keyword evidence="1 7" id="KW-0436">Ligase</keyword>
<keyword evidence="7" id="KW-0648">Protein biosynthesis</keyword>
<evidence type="ECO:0000256" key="3">
    <source>
        <dbReference type="ARBA" id="ARBA00022741"/>
    </source>
</evidence>
<dbReference type="InterPro" id="IPR014729">
    <property type="entry name" value="Rossmann-like_a/b/a_fold"/>
</dbReference>
<dbReference type="Proteomes" id="UP001162734">
    <property type="component" value="Chromosome"/>
</dbReference>
<dbReference type="PANTHER" id="PTHR43311:SF1">
    <property type="entry name" value="GLUTAMYL-Q TRNA(ASP) SYNTHETASE"/>
    <property type="match status" value="1"/>
</dbReference>